<proteinExistence type="predicted"/>
<evidence type="ECO:0000256" key="1">
    <source>
        <dbReference type="SAM" id="SignalP"/>
    </source>
</evidence>
<comment type="caution">
    <text evidence="2">The sequence shown here is derived from an EMBL/GenBank/DDBJ whole genome shotgun (WGS) entry which is preliminary data.</text>
</comment>
<dbReference type="PROSITE" id="PS51257">
    <property type="entry name" value="PROKAR_LIPOPROTEIN"/>
    <property type="match status" value="1"/>
</dbReference>
<gene>
    <name evidence="2" type="ORF">QT711_14470</name>
</gene>
<name>A0ABU4GBQ1_9BACL</name>
<dbReference type="Proteomes" id="UP001282284">
    <property type="component" value="Unassembled WGS sequence"/>
</dbReference>
<dbReference type="EMBL" id="JAUBDI010000016">
    <property type="protein sequence ID" value="MDW0114399.1"/>
    <property type="molecule type" value="Genomic_DNA"/>
</dbReference>
<organism evidence="2 3">
    <name type="scientific">Sporosarcina saromensis</name>
    <dbReference type="NCBI Taxonomy" id="359365"/>
    <lineage>
        <taxon>Bacteria</taxon>
        <taxon>Bacillati</taxon>
        <taxon>Bacillota</taxon>
        <taxon>Bacilli</taxon>
        <taxon>Bacillales</taxon>
        <taxon>Caryophanaceae</taxon>
        <taxon>Sporosarcina</taxon>
    </lineage>
</organism>
<protein>
    <submittedName>
        <fullName evidence="2">PhoU family transcriptional regulator</fullName>
    </submittedName>
</protein>
<reference evidence="2 3" key="1">
    <citation type="submission" date="2023-06" db="EMBL/GenBank/DDBJ databases">
        <title>Sporosarcina sp. nov., isolated from Korean traditional fermented seafood 'Jeotgal'.</title>
        <authorList>
            <person name="Yang A.I."/>
            <person name="Shin N.-R."/>
        </authorList>
    </citation>
    <scope>NUCLEOTIDE SEQUENCE [LARGE SCALE GENOMIC DNA]</scope>
    <source>
        <strain evidence="2 3">KCTC13119</strain>
    </source>
</reference>
<evidence type="ECO:0000313" key="2">
    <source>
        <dbReference type="EMBL" id="MDW0114399.1"/>
    </source>
</evidence>
<keyword evidence="1" id="KW-0732">Signal</keyword>
<dbReference type="RefSeq" id="WP_317945416.1">
    <property type="nucleotide sequence ID" value="NZ_JAUBDI010000016.1"/>
</dbReference>
<accession>A0ABU4GBQ1</accession>
<feature type="signal peptide" evidence="1">
    <location>
        <begin position="1"/>
        <end position="21"/>
    </location>
</feature>
<feature type="chain" id="PRO_5045136022" evidence="1">
    <location>
        <begin position="22"/>
        <end position="141"/>
    </location>
</feature>
<keyword evidence="3" id="KW-1185">Reference proteome</keyword>
<sequence length="141" mass="16343">MKKILLWLSCIFILAACSSEGGTSDEEPILTKEYIEEKAKIGLTYDEVREVFGTEDLSDVVDSTETWLYDSTHHSDYEYDQSLEVIASEEIKTGKLDYQLYLNFMDEKVFMYAFFYKGEDGKVWQYQLTPQNEPLTTPVSN</sequence>
<evidence type="ECO:0000313" key="3">
    <source>
        <dbReference type="Proteomes" id="UP001282284"/>
    </source>
</evidence>